<dbReference type="InterPro" id="IPR002575">
    <property type="entry name" value="Aminoglycoside_PTrfase"/>
</dbReference>
<comment type="caution">
    <text evidence="11">The sequence shown here is derived from an EMBL/GenBank/DDBJ whole genome shotgun (WGS) entry which is preliminary data.</text>
</comment>
<evidence type="ECO:0000256" key="2">
    <source>
        <dbReference type="ARBA" id="ARBA00022679"/>
    </source>
</evidence>
<protein>
    <submittedName>
        <fullName evidence="11">Aminoglycoside 3'-phosphotransferase</fullName>
    </submittedName>
</protein>
<dbReference type="GO" id="GO:0046677">
    <property type="term" value="P:response to antibiotic"/>
    <property type="evidence" value="ECO:0007669"/>
    <property type="project" value="UniProtKB-KW"/>
</dbReference>
<dbReference type="GO" id="GO:0046872">
    <property type="term" value="F:metal ion binding"/>
    <property type="evidence" value="ECO:0007669"/>
    <property type="project" value="UniProtKB-KW"/>
</dbReference>
<dbReference type="CDD" id="cd05150">
    <property type="entry name" value="APH"/>
    <property type="match status" value="1"/>
</dbReference>
<evidence type="ECO:0000313" key="12">
    <source>
        <dbReference type="Proteomes" id="UP000620075"/>
    </source>
</evidence>
<keyword evidence="5 7" id="KW-0067">ATP-binding</keyword>
<evidence type="ECO:0000256" key="5">
    <source>
        <dbReference type="ARBA" id="ARBA00022840"/>
    </source>
</evidence>
<dbReference type="PANTHER" id="PTHR21310">
    <property type="entry name" value="AMINOGLYCOSIDE PHOSPHOTRANSFERASE-RELATED-RELATED"/>
    <property type="match status" value="1"/>
</dbReference>
<dbReference type="EMBL" id="JAEKNQ010000025">
    <property type="protein sequence ID" value="MBJ7602848.1"/>
    <property type="molecule type" value="Genomic_DNA"/>
</dbReference>
<dbReference type="PANTHER" id="PTHR21310:SF41">
    <property type="entry name" value="3'-PHOSPHOTRANSFERASE, PUTATIVE-RELATED"/>
    <property type="match status" value="1"/>
</dbReference>
<reference evidence="11 12" key="1">
    <citation type="submission" date="2020-10" db="EMBL/GenBank/DDBJ databases">
        <title>Ca. Dormibacterota MAGs.</title>
        <authorList>
            <person name="Montgomery K."/>
        </authorList>
    </citation>
    <scope>NUCLEOTIDE SEQUENCE [LARGE SCALE GENOMIC DNA]</scope>
    <source>
        <strain evidence="11">SC8811_S16_3</strain>
    </source>
</reference>
<proteinExistence type="inferred from homology"/>
<feature type="active site" description="Proton acceptor" evidence="8">
    <location>
        <position position="205"/>
    </location>
</feature>
<dbReference type="Gene3D" id="3.90.1200.10">
    <property type="match status" value="1"/>
</dbReference>
<feature type="binding site" evidence="9">
    <location>
        <position position="224"/>
    </location>
    <ligand>
        <name>Mg(2+)</name>
        <dbReference type="ChEBI" id="CHEBI:18420"/>
    </ligand>
</feature>
<evidence type="ECO:0000256" key="4">
    <source>
        <dbReference type="ARBA" id="ARBA00022777"/>
    </source>
</evidence>
<dbReference type="PIRSF" id="PIRSF000706">
    <property type="entry name" value="Kanamycin_kin"/>
    <property type="match status" value="1"/>
</dbReference>
<dbReference type="InterPro" id="IPR051678">
    <property type="entry name" value="AGP_Transferase"/>
</dbReference>
<dbReference type="AlphaFoldDB" id="A0A934KHA8"/>
<keyword evidence="3 7" id="KW-0547">Nucleotide-binding</keyword>
<evidence type="ECO:0000256" key="9">
    <source>
        <dbReference type="PIRSR" id="PIRSR000706-2"/>
    </source>
</evidence>
<feature type="domain" description="Aminoglycoside phosphotransferase" evidence="10">
    <location>
        <begin position="50"/>
        <end position="270"/>
    </location>
</feature>
<dbReference type="SUPFAM" id="SSF56112">
    <property type="entry name" value="Protein kinase-like (PK-like)"/>
    <property type="match status" value="1"/>
</dbReference>
<evidence type="ECO:0000256" key="7">
    <source>
        <dbReference type="PIRNR" id="PIRNR000706"/>
    </source>
</evidence>
<gene>
    <name evidence="11" type="ORF">JF888_06600</name>
</gene>
<dbReference type="InterPro" id="IPR024165">
    <property type="entry name" value="Kan/Strep_kinase"/>
</dbReference>
<evidence type="ECO:0000256" key="6">
    <source>
        <dbReference type="ARBA" id="ARBA00023251"/>
    </source>
</evidence>
<accession>A0A934KHA8</accession>
<keyword evidence="9" id="KW-0479">Metal-binding</keyword>
<name>A0A934KHA8_9BACT</name>
<evidence type="ECO:0000256" key="1">
    <source>
        <dbReference type="ARBA" id="ARBA00006219"/>
    </source>
</evidence>
<evidence type="ECO:0000256" key="8">
    <source>
        <dbReference type="PIRSR" id="PIRSR000706-1"/>
    </source>
</evidence>
<evidence type="ECO:0000256" key="3">
    <source>
        <dbReference type="ARBA" id="ARBA00022741"/>
    </source>
</evidence>
<dbReference type="InterPro" id="IPR011009">
    <property type="entry name" value="Kinase-like_dom_sf"/>
</dbReference>
<dbReference type="GO" id="GO:0016773">
    <property type="term" value="F:phosphotransferase activity, alcohol group as acceptor"/>
    <property type="evidence" value="ECO:0007669"/>
    <property type="project" value="InterPro"/>
</dbReference>
<comment type="similarity">
    <text evidence="1 7">Belongs to the aminoglycoside phosphotransferase family.</text>
</comment>
<evidence type="ECO:0000313" key="11">
    <source>
        <dbReference type="EMBL" id="MBJ7602848.1"/>
    </source>
</evidence>
<dbReference type="Proteomes" id="UP000620075">
    <property type="component" value="Unassembled WGS sequence"/>
</dbReference>
<evidence type="ECO:0000259" key="10">
    <source>
        <dbReference type="Pfam" id="PF01636"/>
    </source>
</evidence>
<dbReference type="RefSeq" id="WP_338177874.1">
    <property type="nucleotide sequence ID" value="NZ_JAEKNQ010000025.1"/>
</dbReference>
<keyword evidence="4 7" id="KW-0418">Kinase</keyword>
<organism evidence="11 12">
    <name type="scientific">Candidatus Dormiibacter inghamiae</name>
    <dbReference type="NCBI Taxonomy" id="3127013"/>
    <lineage>
        <taxon>Bacteria</taxon>
        <taxon>Bacillati</taxon>
        <taxon>Candidatus Dormiibacterota</taxon>
        <taxon>Candidatus Dormibacteria</taxon>
        <taxon>Candidatus Dormibacterales</taxon>
        <taxon>Candidatus Dormibacteraceae</taxon>
        <taxon>Candidatus Dormiibacter</taxon>
    </lineage>
</organism>
<keyword evidence="6 7" id="KW-0046">Antibiotic resistance</keyword>
<dbReference type="Gene3D" id="3.30.200.20">
    <property type="entry name" value="Phosphorylase Kinase, domain 1"/>
    <property type="match status" value="1"/>
</dbReference>
<dbReference type="Pfam" id="PF01636">
    <property type="entry name" value="APH"/>
    <property type="match status" value="1"/>
</dbReference>
<keyword evidence="9" id="KW-0460">Magnesium</keyword>
<feature type="binding site" evidence="9">
    <location>
        <position position="210"/>
    </location>
    <ligand>
        <name>Mg(2+)</name>
        <dbReference type="ChEBI" id="CHEBI:18420"/>
    </ligand>
</feature>
<keyword evidence="2 7" id="KW-0808">Transferase</keyword>
<dbReference type="GO" id="GO:0016301">
    <property type="term" value="F:kinase activity"/>
    <property type="evidence" value="ECO:0007669"/>
    <property type="project" value="UniProtKB-KW"/>
</dbReference>
<sequence>MCEVHRVDFQAQDLRLSEGPQAGEAVPAAVLRLAGEEPVRPVWQNEAGGLTFEVGSGVQRRFVKWAPVGSPLDLATEAVRLRWAVRHASVPRLLAVGGDQTGAWLVTAALPGENSVSPRWQAAPATAVRSLGQGLRRLHDFLPVAECPFTWAAADRVADARRRASAGQVNVELWHSSHRHLSIAEALRLVAVPPPVDELVVCHGDACAPNTLLDAEGAVTGHVDLGLLGVGDRWADLAIATWSAGWNYGPGWEGALLDAYGIAPDPSRTAYYRLLWDLDA</sequence>
<dbReference type="GO" id="GO:0005524">
    <property type="term" value="F:ATP binding"/>
    <property type="evidence" value="ECO:0007669"/>
    <property type="project" value="UniProtKB-KW"/>
</dbReference>